<feature type="binding site" evidence="5">
    <location>
        <position position="10"/>
    </location>
    <ligand>
        <name>S-adenosyl-L-methionine</name>
        <dbReference type="ChEBI" id="CHEBI:59789"/>
    </ligand>
</feature>
<dbReference type="PROSITE" id="PS51689">
    <property type="entry name" value="SAM_RNA_A_N6_MT"/>
    <property type="match status" value="1"/>
</dbReference>
<evidence type="ECO:0000313" key="7">
    <source>
        <dbReference type="EMBL" id="BAJ48474.1"/>
    </source>
</evidence>
<dbReference type="SMART" id="SM00650">
    <property type="entry name" value="rADc"/>
    <property type="match status" value="1"/>
</dbReference>
<dbReference type="CDD" id="cd02440">
    <property type="entry name" value="AdoMet_MTases"/>
    <property type="match status" value="1"/>
</dbReference>
<dbReference type="PANTHER" id="PTHR11727">
    <property type="entry name" value="DIMETHYLADENOSINE TRANSFERASE"/>
    <property type="match status" value="1"/>
</dbReference>
<dbReference type="InterPro" id="IPR001737">
    <property type="entry name" value="KsgA/Erm"/>
</dbReference>
<dbReference type="GO" id="GO:0000179">
    <property type="term" value="F:rRNA (adenine-N6,N6-)-dimethyltransferase activity"/>
    <property type="evidence" value="ECO:0007669"/>
    <property type="project" value="UniProtKB-UniRule"/>
</dbReference>
<dbReference type="SUPFAM" id="SSF53335">
    <property type="entry name" value="S-adenosyl-L-methionine-dependent methyltransferases"/>
    <property type="match status" value="1"/>
</dbReference>
<dbReference type="PANTHER" id="PTHR11727:SF7">
    <property type="entry name" value="DIMETHYLADENOSINE TRANSFERASE-RELATED"/>
    <property type="match status" value="1"/>
</dbReference>
<reference evidence="7 9" key="1">
    <citation type="journal article" date="2005" name="Environ. Microbiol.">
        <title>Genetic and functional properties of uncultivated thermophilic crenarchaeotes from a subsurface gold mine as revealed by analysis of genome fragments.</title>
        <authorList>
            <person name="Nunoura T."/>
            <person name="Hirayama H."/>
            <person name="Takami H."/>
            <person name="Oida H."/>
            <person name="Nishi S."/>
            <person name="Shimamura S."/>
            <person name="Suzuki Y."/>
            <person name="Inagaki F."/>
            <person name="Takai K."/>
            <person name="Nealson K.H."/>
            <person name="Horikoshi K."/>
        </authorList>
    </citation>
    <scope>NUCLEOTIDE SEQUENCE [LARGE SCALE GENOMIC DNA]</scope>
</reference>
<accession>E6N855</accession>
<name>E6N855_CALS0</name>
<dbReference type="BioCyc" id="CCAL311458:G131R-1394-MONOMER"/>
<dbReference type="EMBL" id="BA000048">
    <property type="protein sequence ID" value="BAJ51225.1"/>
    <property type="molecule type" value="Genomic_DNA"/>
</dbReference>
<comment type="caution">
    <text evidence="5">Lacks conserved residue(s) required for the propagation of feature annotation.</text>
</comment>
<feature type="domain" description="Ribosomal RNA adenine methylase transferase N-terminal" evidence="6">
    <location>
        <begin position="17"/>
        <end position="167"/>
    </location>
</feature>
<sequence>MELARLMDQHFLVDRAVVMHLVVAAELGSEDVVLDVGAGTGVLAFEAAKFARKVYAVERDPILYKTLSEKAKEYGNVEPVRGNILRLRLPAYTKIVANPPFSLLEPLIIRHLRNPVTMSLLTPKHFADSILTPETAIGFKTHLSYAVSEKAVYDGSVCEPPYIGKLSHVLLKPVQRTALQDAMVMFLLQRGSKVRNSLRNVLWKTRTKREATKLVELSSLSDSLLEKRVNRTTLQELKQVYSFLAENL</sequence>
<feature type="binding site" evidence="5">
    <location>
        <position position="58"/>
    </location>
    <ligand>
        <name>S-adenosyl-L-methionine</name>
        <dbReference type="ChEBI" id="CHEBI:59789"/>
    </ligand>
</feature>
<evidence type="ECO:0000256" key="1">
    <source>
        <dbReference type="ARBA" id="ARBA00022603"/>
    </source>
</evidence>
<evidence type="ECO:0000256" key="4">
    <source>
        <dbReference type="ARBA" id="ARBA00022884"/>
    </source>
</evidence>
<evidence type="ECO:0000259" key="6">
    <source>
        <dbReference type="SMART" id="SM00650"/>
    </source>
</evidence>
<dbReference type="KEGG" id="csu:CSUB_C1374"/>
<feature type="binding site" evidence="5">
    <location>
        <position position="12"/>
    </location>
    <ligand>
        <name>S-adenosyl-L-methionine</name>
        <dbReference type="ChEBI" id="CHEBI:59789"/>
    </ligand>
</feature>
<dbReference type="EC" id="2.1.1.-" evidence="7"/>
<gene>
    <name evidence="8" type="ORF">CSUB_C1374</name>
    <name evidence="7" type="ORF">HGMM_F50B05C25</name>
</gene>
<dbReference type="InterPro" id="IPR029063">
    <property type="entry name" value="SAM-dependent_MTases_sf"/>
</dbReference>
<keyword evidence="2 5" id="KW-0808">Transferase</keyword>
<dbReference type="AlphaFoldDB" id="E6N855"/>
<dbReference type="Pfam" id="PF00398">
    <property type="entry name" value="RrnaAD"/>
    <property type="match status" value="1"/>
</dbReference>
<protein>
    <submittedName>
        <fullName evidence="7">Dimethyladenosine rRNA methyltransferase</fullName>
        <ecNumber evidence="7">2.1.1.-</ecNumber>
    </submittedName>
</protein>
<dbReference type="STRING" id="311458.CSUB_C1374"/>
<feature type="binding site" evidence="5">
    <location>
        <position position="98"/>
    </location>
    <ligand>
        <name>S-adenosyl-L-methionine</name>
        <dbReference type="ChEBI" id="CHEBI:59789"/>
    </ligand>
</feature>
<organism evidence="7 9">
    <name type="scientific">Caldiarchaeum subterraneum</name>
    <dbReference type="NCBI Taxonomy" id="311458"/>
    <lineage>
        <taxon>Archaea</taxon>
        <taxon>Nitrososphaerota</taxon>
        <taxon>Candidatus Caldarchaeales</taxon>
        <taxon>Candidatus Caldarchaeaceae</taxon>
        <taxon>Candidatus Caldarchaeum</taxon>
    </lineage>
</organism>
<evidence type="ECO:0000256" key="5">
    <source>
        <dbReference type="PROSITE-ProRule" id="PRU01026"/>
    </source>
</evidence>
<feature type="binding site" evidence="5">
    <location>
        <position position="37"/>
    </location>
    <ligand>
        <name>S-adenosyl-L-methionine</name>
        <dbReference type="ChEBI" id="CHEBI:59789"/>
    </ligand>
</feature>
<keyword evidence="4 5" id="KW-0694">RNA-binding</keyword>
<comment type="similarity">
    <text evidence="5">Belongs to the class I-like SAM-binding methyltransferase superfamily. rRNA adenine N(6)-methyltransferase family.</text>
</comment>
<keyword evidence="3 5" id="KW-0949">S-adenosyl-L-methionine</keyword>
<evidence type="ECO:0000256" key="2">
    <source>
        <dbReference type="ARBA" id="ARBA00022679"/>
    </source>
</evidence>
<dbReference type="Gene3D" id="3.40.50.150">
    <property type="entry name" value="Vaccinia Virus protein VP39"/>
    <property type="match status" value="1"/>
</dbReference>
<dbReference type="InterPro" id="IPR020598">
    <property type="entry name" value="rRNA_Ade_methylase_Trfase_N"/>
</dbReference>
<dbReference type="GO" id="GO:0003723">
    <property type="term" value="F:RNA binding"/>
    <property type="evidence" value="ECO:0007669"/>
    <property type="project" value="UniProtKB-UniRule"/>
</dbReference>
<evidence type="ECO:0000313" key="8">
    <source>
        <dbReference type="EMBL" id="BAJ51225.1"/>
    </source>
</evidence>
<evidence type="ECO:0000256" key="3">
    <source>
        <dbReference type="ARBA" id="ARBA00022691"/>
    </source>
</evidence>
<keyword evidence="1 5" id="KW-0489">Methyltransferase</keyword>
<dbReference type="EMBL" id="AP011866">
    <property type="protein sequence ID" value="BAJ48474.1"/>
    <property type="molecule type" value="Genomic_DNA"/>
</dbReference>
<proteinExistence type="inferred from homology"/>
<evidence type="ECO:0000313" key="9">
    <source>
        <dbReference type="Proteomes" id="UP000008120"/>
    </source>
</evidence>
<reference evidence="7 9" key="2">
    <citation type="journal article" date="2011" name="Nucleic Acids Res.">
        <title>Insights into the evolution of Archaea and eukaryotic protein modifier systems revealed by the genome of a novel archaeal group.</title>
        <authorList>
            <person name="Nunoura T."/>
            <person name="Takaki Y."/>
            <person name="Kakuta J."/>
            <person name="Nishi S."/>
            <person name="Sugahara J."/>
            <person name="Kazama H."/>
            <person name="Chee G."/>
            <person name="Hattori M."/>
            <person name="Kanai A."/>
            <person name="Atomi H."/>
            <person name="Takai K."/>
            <person name="Takami H."/>
        </authorList>
    </citation>
    <scope>NUCLEOTIDE SEQUENCE [LARGE SCALE GENOMIC DNA]</scope>
</reference>
<dbReference type="Proteomes" id="UP000008120">
    <property type="component" value="Chromosome"/>
</dbReference>